<evidence type="ECO:0000313" key="4">
    <source>
        <dbReference type="Proteomes" id="UP000443070"/>
    </source>
</evidence>
<feature type="transmembrane region" description="Helical" evidence="1">
    <location>
        <begin position="80"/>
        <end position="101"/>
    </location>
</feature>
<comment type="caution">
    <text evidence="2">The sequence shown here is derived from an EMBL/GenBank/DDBJ whole genome shotgun (WGS) entry which is preliminary data.</text>
</comment>
<feature type="transmembrane region" description="Helical" evidence="1">
    <location>
        <begin position="43"/>
        <end position="68"/>
    </location>
</feature>
<keyword evidence="1" id="KW-0472">Membrane</keyword>
<name>A0A7X2XFZ2_9FIRM</name>
<sequence length="129" mass="15294">MSSVILSERMTEILMTFLLIFSIVSVLYLYYLKKTYKNYKEHYVLYFYIVKTIIYLFVTVLAVSFSVNGEFDLNAKKLELAGYILAFCSFVEGIHNFFCWLKLKDDLQNNMFSTDDNTKTYQVTIKFEK</sequence>
<gene>
    <name evidence="2" type="ORF">GMD11_06105</name>
    <name evidence="3" type="ORF">GMD18_05750</name>
</gene>
<dbReference type="EMBL" id="WNBM01000003">
    <property type="protein sequence ID" value="MTT75837.1"/>
    <property type="molecule type" value="Genomic_DNA"/>
</dbReference>
<feature type="transmembrane region" description="Helical" evidence="1">
    <location>
        <begin position="13"/>
        <end position="31"/>
    </location>
</feature>
<proteinExistence type="predicted"/>
<protein>
    <submittedName>
        <fullName evidence="2">Uncharacterized protein</fullName>
    </submittedName>
</protein>
<keyword evidence="4" id="KW-1185">Reference proteome</keyword>
<dbReference type="EMBL" id="WNBW01000003">
    <property type="protein sequence ID" value="MTU03899.1"/>
    <property type="molecule type" value="Genomic_DNA"/>
</dbReference>
<organism evidence="2 5">
    <name type="scientific">Phascolarctobacterium faecium</name>
    <dbReference type="NCBI Taxonomy" id="33025"/>
    <lineage>
        <taxon>Bacteria</taxon>
        <taxon>Bacillati</taxon>
        <taxon>Bacillota</taxon>
        <taxon>Negativicutes</taxon>
        <taxon>Acidaminococcales</taxon>
        <taxon>Acidaminococcaceae</taxon>
        <taxon>Phascolarctobacterium</taxon>
    </lineage>
</organism>
<evidence type="ECO:0000313" key="5">
    <source>
        <dbReference type="Proteomes" id="UP000484547"/>
    </source>
</evidence>
<evidence type="ECO:0000313" key="2">
    <source>
        <dbReference type="EMBL" id="MTT75837.1"/>
    </source>
</evidence>
<dbReference type="Proteomes" id="UP000484547">
    <property type="component" value="Unassembled WGS sequence"/>
</dbReference>
<dbReference type="AlphaFoldDB" id="A0A7X2XFZ2"/>
<evidence type="ECO:0000313" key="3">
    <source>
        <dbReference type="EMBL" id="MTU03899.1"/>
    </source>
</evidence>
<dbReference type="RefSeq" id="WP_155163900.1">
    <property type="nucleotide sequence ID" value="NZ_CAUEDM010000085.1"/>
</dbReference>
<dbReference type="Proteomes" id="UP000443070">
    <property type="component" value="Unassembled WGS sequence"/>
</dbReference>
<evidence type="ECO:0000256" key="1">
    <source>
        <dbReference type="SAM" id="Phobius"/>
    </source>
</evidence>
<accession>A0A7X2XFZ2</accession>
<reference evidence="4 5" key="1">
    <citation type="journal article" date="2019" name="Nat. Med.">
        <title>A library of human gut bacterial isolates paired with longitudinal multiomics data enables mechanistic microbiome research.</title>
        <authorList>
            <person name="Poyet M."/>
            <person name="Groussin M."/>
            <person name="Gibbons S.M."/>
            <person name="Avila-Pacheco J."/>
            <person name="Jiang X."/>
            <person name="Kearney S.M."/>
            <person name="Perrotta A.R."/>
            <person name="Berdy B."/>
            <person name="Zhao S."/>
            <person name="Lieberman T.D."/>
            <person name="Swanson P.K."/>
            <person name="Smith M."/>
            <person name="Roesemann S."/>
            <person name="Alexander J.E."/>
            <person name="Rich S.A."/>
            <person name="Livny J."/>
            <person name="Vlamakis H."/>
            <person name="Clish C."/>
            <person name="Bullock K."/>
            <person name="Deik A."/>
            <person name="Scott J."/>
            <person name="Pierce K.A."/>
            <person name="Xavier R.J."/>
            <person name="Alm E.J."/>
        </authorList>
    </citation>
    <scope>NUCLEOTIDE SEQUENCE [LARGE SCALE GENOMIC DNA]</scope>
    <source>
        <strain evidence="2 5">BIOML-A13</strain>
        <strain evidence="3 4">BIOML-A3</strain>
    </source>
</reference>
<keyword evidence="1" id="KW-0812">Transmembrane</keyword>
<keyword evidence="1" id="KW-1133">Transmembrane helix</keyword>